<accession>A0A1R3JKP2</accession>
<sequence>MAGKSAVGSIYPVCRATRSP</sequence>
<protein>
    <submittedName>
        <fullName evidence="1">Uncharacterized protein</fullName>
    </submittedName>
</protein>
<organism evidence="1 2">
    <name type="scientific">Corchorus capsularis</name>
    <name type="common">Jute</name>
    <dbReference type="NCBI Taxonomy" id="210143"/>
    <lineage>
        <taxon>Eukaryota</taxon>
        <taxon>Viridiplantae</taxon>
        <taxon>Streptophyta</taxon>
        <taxon>Embryophyta</taxon>
        <taxon>Tracheophyta</taxon>
        <taxon>Spermatophyta</taxon>
        <taxon>Magnoliopsida</taxon>
        <taxon>eudicotyledons</taxon>
        <taxon>Gunneridae</taxon>
        <taxon>Pentapetalae</taxon>
        <taxon>rosids</taxon>
        <taxon>malvids</taxon>
        <taxon>Malvales</taxon>
        <taxon>Malvaceae</taxon>
        <taxon>Grewioideae</taxon>
        <taxon>Apeibeae</taxon>
        <taxon>Corchorus</taxon>
    </lineage>
</organism>
<keyword evidence="2" id="KW-1185">Reference proteome</keyword>
<dbReference type="AlphaFoldDB" id="A0A1R3JKP2"/>
<name>A0A1R3JKP2_COCAP</name>
<dbReference type="EMBL" id="AWWV01007659">
    <property type="protein sequence ID" value="OMO95421.1"/>
    <property type="molecule type" value="Genomic_DNA"/>
</dbReference>
<comment type="caution">
    <text evidence="1">The sequence shown here is derived from an EMBL/GenBank/DDBJ whole genome shotgun (WGS) entry which is preliminary data.</text>
</comment>
<proteinExistence type="predicted"/>
<reference evidence="1 2" key="1">
    <citation type="submission" date="2013-09" db="EMBL/GenBank/DDBJ databases">
        <title>Corchorus capsularis genome sequencing.</title>
        <authorList>
            <person name="Alam M."/>
            <person name="Haque M.S."/>
            <person name="Islam M.S."/>
            <person name="Emdad E.M."/>
            <person name="Islam M.M."/>
            <person name="Ahmed B."/>
            <person name="Halim A."/>
            <person name="Hossen Q.M.M."/>
            <person name="Hossain M.Z."/>
            <person name="Ahmed R."/>
            <person name="Khan M.M."/>
            <person name="Islam R."/>
            <person name="Rashid M.M."/>
            <person name="Khan S.A."/>
            <person name="Rahman M.S."/>
            <person name="Alam M."/>
        </authorList>
    </citation>
    <scope>NUCLEOTIDE SEQUENCE [LARGE SCALE GENOMIC DNA]</scope>
    <source>
        <strain evidence="2">cv. CVL-1</strain>
        <tissue evidence="1">Whole seedling</tissue>
    </source>
</reference>
<dbReference type="Proteomes" id="UP000188268">
    <property type="component" value="Unassembled WGS sequence"/>
</dbReference>
<evidence type="ECO:0000313" key="1">
    <source>
        <dbReference type="EMBL" id="OMO95421.1"/>
    </source>
</evidence>
<gene>
    <name evidence="1" type="ORF">CCACVL1_05412</name>
</gene>
<dbReference type="Gramene" id="OMO95421">
    <property type="protein sequence ID" value="OMO95421"/>
    <property type="gene ID" value="CCACVL1_05412"/>
</dbReference>
<evidence type="ECO:0000313" key="2">
    <source>
        <dbReference type="Proteomes" id="UP000188268"/>
    </source>
</evidence>